<comment type="caution">
    <text evidence="5">The sequence shown here is derived from an EMBL/GenBank/DDBJ whole genome shotgun (WGS) entry which is preliminary data.</text>
</comment>
<organism evidence="5 6">
    <name type="scientific">Gossypium arboreum</name>
    <name type="common">Tree cotton</name>
    <name type="synonym">Gossypium nanking</name>
    <dbReference type="NCBI Taxonomy" id="29729"/>
    <lineage>
        <taxon>Eukaryota</taxon>
        <taxon>Viridiplantae</taxon>
        <taxon>Streptophyta</taxon>
        <taxon>Embryophyta</taxon>
        <taxon>Tracheophyta</taxon>
        <taxon>Spermatophyta</taxon>
        <taxon>Magnoliopsida</taxon>
        <taxon>eudicotyledons</taxon>
        <taxon>Gunneridae</taxon>
        <taxon>Pentapetalae</taxon>
        <taxon>rosids</taxon>
        <taxon>malvids</taxon>
        <taxon>Malvales</taxon>
        <taxon>Malvaceae</taxon>
        <taxon>Malvoideae</taxon>
        <taxon>Gossypium</taxon>
    </lineage>
</organism>
<sequence length="235" mass="27499">MKHKSEVFEAFSKFKALVENQSSCKIKALRTDNGTEYLSERFQNSTKKGYRVYDPSTKKILVSRDIRFDEEKFWSWDDLETSQFDEDQFDISLEPTENEPESGDIDDPPVRGTRTIADIYHRCNVAIIEPSNYEEAARDRSWKKAMEAELEIIRKNKTWDLVDRPDQKKVIGVKWVFRAKFNSDGSLNKYKARLVVKGYSQEYGTDFMETFAPVARLDTIKLLFALAAQKQWKIH</sequence>
<evidence type="ECO:0000313" key="5">
    <source>
        <dbReference type="EMBL" id="KAK5832366.1"/>
    </source>
</evidence>
<evidence type="ECO:0000259" key="3">
    <source>
        <dbReference type="Pfam" id="PF07727"/>
    </source>
</evidence>
<dbReference type="Pfam" id="PF07727">
    <property type="entry name" value="RVT_2"/>
    <property type="match status" value="1"/>
</dbReference>
<evidence type="ECO:0000259" key="4">
    <source>
        <dbReference type="Pfam" id="PF25597"/>
    </source>
</evidence>
<dbReference type="InterPro" id="IPR039537">
    <property type="entry name" value="Retrotran_Ty1/copia-like"/>
</dbReference>
<dbReference type="Pfam" id="PF25597">
    <property type="entry name" value="SH3_retrovirus"/>
    <property type="match status" value="1"/>
</dbReference>
<dbReference type="PANTHER" id="PTHR42648:SF18">
    <property type="entry name" value="RETROTRANSPOSON, UNCLASSIFIED-LIKE PROTEIN"/>
    <property type="match status" value="1"/>
</dbReference>
<dbReference type="InterPro" id="IPR013103">
    <property type="entry name" value="RVT_2"/>
</dbReference>
<keyword evidence="6" id="KW-1185">Reference proteome</keyword>
<keyword evidence="1" id="KW-0479">Metal-binding</keyword>
<proteinExistence type="predicted"/>
<dbReference type="InterPro" id="IPR057670">
    <property type="entry name" value="SH3_retrovirus"/>
</dbReference>
<dbReference type="PANTHER" id="PTHR42648">
    <property type="entry name" value="TRANSPOSASE, PUTATIVE-RELATED"/>
    <property type="match status" value="1"/>
</dbReference>
<keyword evidence="2" id="KW-0378">Hydrolase</keyword>
<dbReference type="SUPFAM" id="SSF53098">
    <property type="entry name" value="Ribonuclease H-like"/>
    <property type="match status" value="1"/>
</dbReference>
<feature type="domain" description="Retroviral polymerase SH3-like" evidence="4">
    <location>
        <begin position="45"/>
        <end position="79"/>
    </location>
</feature>
<name>A0ABR0PZP4_GOSAR</name>
<dbReference type="EMBL" id="JARKNE010000005">
    <property type="protein sequence ID" value="KAK5832366.1"/>
    <property type="molecule type" value="Genomic_DNA"/>
</dbReference>
<protein>
    <recommendedName>
        <fullName evidence="7">Retrovirus-related Pol polyprotein from transposon TNT 1-94</fullName>
    </recommendedName>
</protein>
<dbReference type="InterPro" id="IPR012337">
    <property type="entry name" value="RNaseH-like_sf"/>
</dbReference>
<gene>
    <name evidence="5" type="ORF">PVK06_016168</name>
</gene>
<evidence type="ECO:0000256" key="1">
    <source>
        <dbReference type="ARBA" id="ARBA00022723"/>
    </source>
</evidence>
<feature type="domain" description="Reverse transcriptase Ty1/copia-type" evidence="3">
    <location>
        <begin position="156"/>
        <end position="235"/>
    </location>
</feature>
<accession>A0ABR0PZP4</accession>
<evidence type="ECO:0000313" key="6">
    <source>
        <dbReference type="Proteomes" id="UP001358586"/>
    </source>
</evidence>
<dbReference type="Proteomes" id="UP001358586">
    <property type="component" value="Chromosome 5"/>
</dbReference>
<evidence type="ECO:0000256" key="2">
    <source>
        <dbReference type="ARBA" id="ARBA00022801"/>
    </source>
</evidence>
<evidence type="ECO:0008006" key="7">
    <source>
        <dbReference type="Google" id="ProtNLM"/>
    </source>
</evidence>
<reference evidence="5 6" key="1">
    <citation type="submission" date="2023-03" db="EMBL/GenBank/DDBJ databases">
        <title>WGS of Gossypium arboreum.</title>
        <authorList>
            <person name="Yu D."/>
        </authorList>
    </citation>
    <scope>NUCLEOTIDE SEQUENCE [LARGE SCALE GENOMIC DNA]</scope>
    <source>
        <tissue evidence="5">Leaf</tissue>
    </source>
</reference>